<dbReference type="SUPFAM" id="SSF51445">
    <property type="entry name" value="(Trans)glycosidases"/>
    <property type="match status" value="1"/>
</dbReference>
<accession>A0A5N8WJ26</accession>
<evidence type="ECO:0000313" key="2">
    <source>
        <dbReference type="Proteomes" id="UP000373149"/>
    </source>
</evidence>
<dbReference type="InterPro" id="IPR017853">
    <property type="entry name" value="GH"/>
</dbReference>
<keyword evidence="2" id="KW-1185">Reference proteome</keyword>
<dbReference type="Gene3D" id="3.20.20.80">
    <property type="entry name" value="Glycosidases"/>
    <property type="match status" value="1"/>
</dbReference>
<dbReference type="EMBL" id="VMNX01000002">
    <property type="protein sequence ID" value="MPY47450.1"/>
    <property type="molecule type" value="Genomic_DNA"/>
</dbReference>
<dbReference type="AlphaFoldDB" id="A0A5N8WJ26"/>
<protein>
    <recommendedName>
        <fullName evidence="3">Glycoside hydrolase family 5 domain-containing protein</fullName>
    </recommendedName>
</protein>
<evidence type="ECO:0008006" key="3">
    <source>
        <dbReference type="Google" id="ProtNLM"/>
    </source>
</evidence>
<reference evidence="1 2" key="1">
    <citation type="submission" date="2019-09" db="EMBL/GenBank/DDBJ databases">
        <authorList>
            <person name="Duangmal K."/>
            <person name="Teo W.F.A."/>
            <person name="Lipun K."/>
        </authorList>
    </citation>
    <scope>NUCLEOTIDE SEQUENCE [LARGE SCALE GENOMIC DNA]</scope>
    <source>
        <strain evidence="1 2">K1PN6</strain>
    </source>
</reference>
<dbReference type="Proteomes" id="UP000373149">
    <property type="component" value="Unassembled WGS sequence"/>
</dbReference>
<comment type="caution">
    <text evidence="1">The sequence shown here is derived from an EMBL/GenBank/DDBJ whole genome shotgun (WGS) entry which is preliminary data.</text>
</comment>
<sequence>MTSIEIRGTDFVVDGRIVNQGRTLDGIPLDGLLLNSRMINGAFDDANPETVHRWAYPDTGVWDADRNTREFLAAMPQWKADGLDAFTIGVQGGSPQGYSTEQPWNNAGFTAEGALQEGYRERLGRILEEADRLGLVVILDIFYHGQDHRLRDEPAIHRAVTEVCTWVLRSGWRHVLLEIANEVNWHNHYTHSLIKAERVHELIALAKSVTYEGRRLLVSTSFLAHPPIITERVVTEADFVLIHGNGTPAPDRLREMVEEIKATPGYTPKPIMFNEDDHFDFDKPDNHMKAALAAGASWGYFDPGSVTTDPPQPTLGDYENGYQAVPVNWGVSTETKRAFFATLRSVR</sequence>
<proteinExistence type="predicted"/>
<name>A0A5N8WJ26_9ACTN</name>
<evidence type="ECO:0000313" key="1">
    <source>
        <dbReference type="EMBL" id="MPY47450.1"/>
    </source>
</evidence>
<organism evidence="1 2">
    <name type="scientific">Streptomyces acidicola</name>
    <dbReference type="NCBI Taxonomy" id="2596892"/>
    <lineage>
        <taxon>Bacteria</taxon>
        <taxon>Bacillati</taxon>
        <taxon>Actinomycetota</taxon>
        <taxon>Actinomycetes</taxon>
        <taxon>Kitasatosporales</taxon>
        <taxon>Streptomycetaceae</taxon>
        <taxon>Streptomyces</taxon>
    </lineage>
</organism>
<gene>
    <name evidence="1" type="ORF">FPZ41_02105</name>
</gene>
<dbReference type="RefSeq" id="WP_152858321.1">
    <property type="nucleotide sequence ID" value="NZ_VMNX01000002.1"/>
</dbReference>